<organism evidence="1 2">
    <name type="scientific">Sphingobacterium tenebrionis</name>
    <dbReference type="NCBI Taxonomy" id="3111775"/>
    <lineage>
        <taxon>Bacteria</taxon>
        <taxon>Pseudomonadati</taxon>
        <taxon>Bacteroidota</taxon>
        <taxon>Sphingobacteriia</taxon>
        <taxon>Sphingobacteriales</taxon>
        <taxon>Sphingobacteriaceae</taxon>
        <taxon>Sphingobacterium</taxon>
    </lineage>
</organism>
<comment type="caution">
    <text evidence="1">The sequence shown here is derived from an EMBL/GenBank/DDBJ whole genome shotgun (WGS) entry which is preliminary data.</text>
</comment>
<proteinExistence type="predicted"/>
<dbReference type="Pfam" id="PF04336">
    <property type="entry name" value="ACP_PD"/>
    <property type="match status" value="1"/>
</dbReference>
<evidence type="ECO:0000313" key="1">
    <source>
        <dbReference type="EMBL" id="MEI5986341.1"/>
    </source>
</evidence>
<reference evidence="1 2" key="1">
    <citation type="submission" date="2024-01" db="EMBL/GenBank/DDBJ databases">
        <title>Sphingobacterium tenebrionis sp. nov., a novel endophyte isolated from tenebrio molitor intestines.</title>
        <authorList>
            <person name="Zhang C."/>
        </authorList>
    </citation>
    <scope>NUCLEOTIDE SEQUENCE [LARGE SCALE GENOMIC DNA]</scope>
    <source>
        <strain evidence="1 2">PU5-4</strain>
    </source>
</reference>
<gene>
    <name evidence="1" type="ORF">VJ786_15665</name>
</gene>
<dbReference type="Proteomes" id="UP001363035">
    <property type="component" value="Unassembled WGS sequence"/>
</dbReference>
<dbReference type="InterPro" id="IPR007431">
    <property type="entry name" value="ACP_PD"/>
</dbReference>
<protein>
    <recommendedName>
        <fullName evidence="3">DUF479 domain-containing protein</fullName>
    </recommendedName>
</protein>
<sequence length="240" mass="28996">MYLTDKLFGYWVDMNFLSHFYFERYATQPERVLGSLLPDLLKNVDKSYIFHPQKQEEQFFLHPQTQAISEGWYRHVEVDKLFHSSEFFLEHNHVLRKQLEPVLEGLPIRASFMAHIAIELLLDHLLIQHELVNVSRLYEHLEHVNLSTLRSYLKTLGVEDVEGFMDFYDKFLSWRYIFEYKEVEKISNPLFNISKRIWTFETQPSQHEALTEVLINYRDNQLTNFKEIYMYIQDNITYLS</sequence>
<dbReference type="EMBL" id="JAYLLN010000054">
    <property type="protein sequence ID" value="MEI5986341.1"/>
    <property type="molecule type" value="Genomic_DNA"/>
</dbReference>
<accession>A0ABU8I9C4</accession>
<evidence type="ECO:0008006" key="3">
    <source>
        <dbReference type="Google" id="ProtNLM"/>
    </source>
</evidence>
<name>A0ABU8I9C4_9SPHI</name>
<evidence type="ECO:0000313" key="2">
    <source>
        <dbReference type="Proteomes" id="UP001363035"/>
    </source>
</evidence>
<keyword evidence="2" id="KW-1185">Reference proteome</keyword>
<dbReference type="RefSeq" id="WP_099368202.1">
    <property type="nucleotide sequence ID" value="NZ_JAYLLN010000054.1"/>
</dbReference>